<reference evidence="2" key="1">
    <citation type="submission" date="2016-11" db="EMBL/GenBank/DDBJ databases">
        <authorList>
            <person name="Varghese N."/>
            <person name="Submissions S."/>
        </authorList>
    </citation>
    <scope>NUCLEOTIDE SEQUENCE [LARGE SCALE GENOMIC DNA]</scope>
    <source>
        <strain evidence="2">DSM 24787</strain>
    </source>
</reference>
<gene>
    <name evidence="1" type="ORF">SAMN04488055_1070</name>
</gene>
<dbReference type="RefSeq" id="WP_074238248.1">
    <property type="nucleotide sequence ID" value="NZ_FSRA01000001.1"/>
</dbReference>
<sequence length="221" mass="25039">MPLQTHIFTYTGKFGDTIGYKLNGKHFLKALPAKVRRTPTSCLAAKDFGRASRQAKIIRHALPNLPNDYTCTNRLNKVMIEVVNADNTRAKGYKHVLPANLTKLKGFHFNRSKSISTPYAIDKDEQGNIRVKTEPGIKAFALTMNGELKTAEEGIIPNSTILEPTLIILQQGEAMDIIDVLFPQCYVVKEPKFKRTWTLSPHHRYSFRIPRYQSKSSPPTR</sequence>
<keyword evidence="2" id="KW-1185">Reference proteome</keyword>
<accession>A0A1N6DTN8</accession>
<dbReference type="STRING" id="536979.SAMN04488055_1070"/>
<dbReference type="EMBL" id="FSRA01000001">
    <property type="protein sequence ID" value="SIN74131.1"/>
    <property type="molecule type" value="Genomic_DNA"/>
</dbReference>
<dbReference type="AlphaFoldDB" id="A0A1N6DTN8"/>
<dbReference type="Proteomes" id="UP000185003">
    <property type="component" value="Unassembled WGS sequence"/>
</dbReference>
<dbReference type="OrthoDB" id="645138at2"/>
<protein>
    <submittedName>
        <fullName evidence="1">Uncharacterized protein</fullName>
    </submittedName>
</protein>
<evidence type="ECO:0000313" key="2">
    <source>
        <dbReference type="Proteomes" id="UP000185003"/>
    </source>
</evidence>
<organism evidence="1 2">
    <name type="scientific">Chitinophaga niabensis</name>
    <dbReference type="NCBI Taxonomy" id="536979"/>
    <lineage>
        <taxon>Bacteria</taxon>
        <taxon>Pseudomonadati</taxon>
        <taxon>Bacteroidota</taxon>
        <taxon>Chitinophagia</taxon>
        <taxon>Chitinophagales</taxon>
        <taxon>Chitinophagaceae</taxon>
        <taxon>Chitinophaga</taxon>
    </lineage>
</organism>
<evidence type="ECO:0000313" key="1">
    <source>
        <dbReference type="EMBL" id="SIN74131.1"/>
    </source>
</evidence>
<proteinExistence type="predicted"/>
<name>A0A1N6DTN8_9BACT</name>